<proteinExistence type="inferred from homology"/>
<evidence type="ECO:0000256" key="1">
    <source>
        <dbReference type="ARBA" id="ARBA00005591"/>
    </source>
</evidence>
<dbReference type="HOGENOM" id="CLU_031040_10_2_0"/>
<evidence type="ECO:0000256" key="5">
    <source>
        <dbReference type="ARBA" id="ARBA00048782"/>
    </source>
</evidence>
<evidence type="ECO:0000259" key="6">
    <source>
        <dbReference type="Pfam" id="PF01625"/>
    </source>
</evidence>
<dbReference type="Proteomes" id="UP000027982">
    <property type="component" value="Chromosome"/>
</dbReference>
<comment type="catalytic activity">
    <reaction evidence="5">
        <text>[thioredoxin]-disulfide + L-methionine + H2O = L-methionine (S)-S-oxide + [thioredoxin]-dithiol</text>
        <dbReference type="Rhea" id="RHEA:19993"/>
        <dbReference type="Rhea" id="RHEA-COMP:10698"/>
        <dbReference type="Rhea" id="RHEA-COMP:10700"/>
        <dbReference type="ChEBI" id="CHEBI:15377"/>
        <dbReference type="ChEBI" id="CHEBI:29950"/>
        <dbReference type="ChEBI" id="CHEBI:50058"/>
        <dbReference type="ChEBI" id="CHEBI:57844"/>
        <dbReference type="ChEBI" id="CHEBI:58772"/>
        <dbReference type="EC" id="1.8.4.11"/>
    </reaction>
</comment>
<evidence type="ECO:0000256" key="4">
    <source>
        <dbReference type="ARBA" id="ARBA00047806"/>
    </source>
</evidence>
<dbReference type="PANTHER" id="PTHR43774:SF1">
    <property type="entry name" value="PEPTIDE METHIONINE SULFOXIDE REDUCTASE MSRA 2"/>
    <property type="match status" value="1"/>
</dbReference>
<dbReference type="STRING" id="661478.OP10G_4455"/>
<dbReference type="Gene3D" id="3.30.1060.10">
    <property type="entry name" value="Peptide methionine sulphoxide reductase MsrA"/>
    <property type="match status" value="1"/>
</dbReference>
<dbReference type="PANTHER" id="PTHR43774">
    <property type="entry name" value="PEPTIDE METHIONINE SULFOXIDE REDUCTASE"/>
    <property type="match status" value="1"/>
</dbReference>
<keyword evidence="8" id="KW-1185">Reference proteome</keyword>
<dbReference type="EC" id="1.8.4.11" evidence="2"/>
<comment type="catalytic activity">
    <reaction evidence="4">
        <text>L-methionyl-[protein] + [thioredoxin]-disulfide + H2O = L-methionyl-(S)-S-oxide-[protein] + [thioredoxin]-dithiol</text>
        <dbReference type="Rhea" id="RHEA:14217"/>
        <dbReference type="Rhea" id="RHEA-COMP:10698"/>
        <dbReference type="Rhea" id="RHEA-COMP:10700"/>
        <dbReference type="Rhea" id="RHEA-COMP:12313"/>
        <dbReference type="Rhea" id="RHEA-COMP:12315"/>
        <dbReference type="ChEBI" id="CHEBI:15377"/>
        <dbReference type="ChEBI" id="CHEBI:16044"/>
        <dbReference type="ChEBI" id="CHEBI:29950"/>
        <dbReference type="ChEBI" id="CHEBI:44120"/>
        <dbReference type="ChEBI" id="CHEBI:50058"/>
        <dbReference type="EC" id="1.8.4.11"/>
    </reaction>
</comment>
<comment type="similarity">
    <text evidence="1">Belongs to the MsrA Met sulfoxide reductase family.</text>
</comment>
<reference evidence="7 8" key="1">
    <citation type="journal article" date="2014" name="PLoS ONE">
        <title>The first complete genome sequence of the class fimbriimonadia in the phylum armatimonadetes.</title>
        <authorList>
            <person name="Hu Z.Y."/>
            <person name="Wang Y.Z."/>
            <person name="Im W.T."/>
            <person name="Wang S.Y."/>
            <person name="Zhao G.P."/>
            <person name="Zheng H.J."/>
            <person name="Quan Z.X."/>
        </authorList>
    </citation>
    <scope>NUCLEOTIDE SEQUENCE [LARGE SCALE GENOMIC DNA]</scope>
    <source>
        <strain evidence="7">Gsoil 348</strain>
    </source>
</reference>
<evidence type="ECO:0000313" key="7">
    <source>
        <dbReference type="EMBL" id="AIE87823.1"/>
    </source>
</evidence>
<organism evidence="7 8">
    <name type="scientific">Fimbriimonas ginsengisoli Gsoil 348</name>
    <dbReference type="NCBI Taxonomy" id="661478"/>
    <lineage>
        <taxon>Bacteria</taxon>
        <taxon>Bacillati</taxon>
        <taxon>Armatimonadota</taxon>
        <taxon>Fimbriimonadia</taxon>
        <taxon>Fimbriimonadales</taxon>
        <taxon>Fimbriimonadaceae</taxon>
        <taxon>Fimbriimonas</taxon>
    </lineage>
</organism>
<dbReference type="SUPFAM" id="SSF55068">
    <property type="entry name" value="Peptide methionine sulfoxide reductase"/>
    <property type="match status" value="1"/>
</dbReference>
<sequence length="118" mass="13583">MPDPTYRMVCGRDTGHAEVILVEFDPTTVSYERLVEMFFAMHSPSHWSPGSQYRSAIFTFGDEQRMVAEKVCEHLRSQGEVIKTEITPAAKFWIAEEYHQQYYEKRGRVSACGTGRIS</sequence>
<keyword evidence="3" id="KW-0560">Oxidoreductase</keyword>
<evidence type="ECO:0000256" key="3">
    <source>
        <dbReference type="ARBA" id="ARBA00023002"/>
    </source>
</evidence>
<gene>
    <name evidence="7" type="ORF">OP10G_4455</name>
</gene>
<dbReference type="InterPro" id="IPR002569">
    <property type="entry name" value="Met_Sox_Rdtase_MsrA_dom"/>
</dbReference>
<dbReference type="AlphaFoldDB" id="A0A068NWB4"/>
<dbReference type="InterPro" id="IPR036509">
    <property type="entry name" value="Met_Sox_Rdtase_MsrA_sf"/>
</dbReference>
<evidence type="ECO:0000313" key="8">
    <source>
        <dbReference type="Proteomes" id="UP000027982"/>
    </source>
</evidence>
<protein>
    <recommendedName>
        <fullName evidence="2">peptide-methionine (S)-S-oxide reductase</fullName>
        <ecNumber evidence="2">1.8.4.11</ecNumber>
    </recommendedName>
</protein>
<dbReference type="eggNOG" id="COG0225">
    <property type="taxonomic scope" value="Bacteria"/>
</dbReference>
<dbReference type="KEGG" id="fgi:OP10G_4455"/>
<dbReference type="Pfam" id="PF01625">
    <property type="entry name" value="PMSR"/>
    <property type="match status" value="1"/>
</dbReference>
<accession>A0A068NWB4</accession>
<dbReference type="GO" id="GO:0008113">
    <property type="term" value="F:peptide-methionine (S)-S-oxide reductase activity"/>
    <property type="evidence" value="ECO:0007669"/>
    <property type="project" value="UniProtKB-EC"/>
</dbReference>
<name>A0A068NWB4_FIMGI</name>
<feature type="domain" description="Peptide methionine sulphoxide reductase MsrA" evidence="6">
    <location>
        <begin position="2"/>
        <end position="107"/>
    </location>
</feature>
<evidence type="ECO:0000256" key="2">
    <source>
        <dbReference type="ARBA" id="ARBA00012502"/>
    </source>
</evidence>
<dbReference type="EMBL" id="CP007139">
    <property type="protein sequence ID" value="AIE87823.1"/>
    <property type="molecule type" value="Genomic_DNA"/>
</dbReference>